<dbReference type="KEGG" id="pfp:PFL1_06703"/>
<evidence type="ECO:0000256" key="9">
    <source>
        <dbReference type="SAM" id="Phobius"/>
    </source>
</evidence>
<dbReference type="GO" id="GO:0051603">
    <property type="term" value="P:proteolysis involved in protein catabolic process"/>
    <property type="evidence" value="ECO:0007669"/>
    <property type="project" value="TreeGrafter"/>
</dbReference>
<dbReference type="InterPro" id="IPR017141">
    <property type="entry name" value="Pept_M20_carboxypep"/>
</dbReference>
<feature type="compositionally biased region" description="Basic residues" evidence="8">
    <location>
        <begin position="1"/>
        <end position="12"/>
    </location>
</feature>
<feature type="domain" description="Peptidase M20 dimerisation" evidence="10">
    <location>
        <begin position="309"/>
        <end position="484"/>
    </location>
</feature>
<feature type="region of interest" description="Disordered" evidence="8">
    <location>
        <begin position="555"/>
        <end position="579"/>
    </location>
</feature>
<keyword evidence="9" id="KW-0472">Membrane</keyword>
<protein>
    <recommendedName>
        <fullName evidence="10">Peptidase M20 dimerisation domain-containing protein</fullName>
    </recommendedName>
</protein>
<dbReference type="GO" id="GO:0004181">
    <property type="term" value="F:metallocarboxypeptidase activity"/>
    <property type="evidence" value="ECO:0007669"/>
    <property type="project" value="InterPro"/>
</dbReference>
<dbReference type="PANTHER" id="PTHR45962:SF1">
    <property type="entry name" value="N-FATTY-ACYL-AMINO ACID SYNTHASE_HYDROLASE PM20D1"/>
    <property type="match status" value="1"/>
</dbReference>
<dbReference type="InterPro" id="IPR002933">
    <property type="entry name" value="Peptidase_M20"/>
</dbReference>
<feature type="binding site" evidence="7">
    <location>
        <position position="288"/>
    </location>
    <ligand>
        <name>Zn(2+)</name>
        <dbReference type="ChEBI" id="CHEBI:29105"/>
        <label>2</label>
    </ligand>
</feature>
<feature type="active site" evidence="6">
    <location>
        <position position="178"/>
    </location>
</feature>
<evidence type="ECO:0000256" key="3">
    <source>
        <dbReference type="ARBA" id="ARBA00022723"/>
    </source>
</evidence>
<dbReference type="CDD" id="cd05674">
    <property type="entry name" value="M20_yscS"/>
    <property type="match status" value="1"/>
</dbReference>
<feature type="binding site" evidence="7">
    <location>
        <position position="213"/>
    </location>
    <ligand>
        <name>Zn(2+)</name>
        <dbReference type="ChEBI" id="CHEBI:29105"/>
        <label>1</label>
    </ligand>
</feature>
<dbReference type="InterPro" id="IPR011650">
    <property type="entry name" value="Peptidase_M20_dimer"/>
</dbReference>
<dbReference type="Pfam" id="PF07687">
    <property type="entry name" value="M20_dimer"/>
    <property type="match status" value="1"/>
</dbReference>
<keyword evidence="5 7" id="KW-0862">Zinc</keyword>
<evidence type="ECO:0000256" key="1">
    <source>
        <dbReference type="ARBA" id="ARBA00006247"/>
    </source>
</evidence>
<dbReference type="Pfam" id="PF01546">
    <property type="entry name" value="Peptidase_M20"/>
    <property type="match status" value="1"/>
</dbReference>
<evidence type="ECO:0000256" key="5">
    <source>
        <dbReference type="ARBA" id="ARBA00022833"/>
    </source>
</evidence>
<feature type="compositionally biased region" description="Polar residues" evidence="8">
    <location>
        <begin position="526"/>
        <end position="540"/>
    </location>
</feature>
<dbReference type="SUPFAM" id="SSF53187">
    <property type="entry name" value="Zn-dependent exopeptidases"/>
    <property type="match status" value="1"/>
</dbReference>
<evidence type="ECO:0000259" key="10">
    <source>
        <dbReference type="Pfam" id="PF07687"/>
    </source>
</evidence>
<evidence type="ECO:0000256" key="6">
    <source>
        <dbReference type="PIRSR" id="PIRSR037217-1"/>
    </source>
</evidence>
<comment type="similarity">
    <text evidence="1">Belongs to the peptidase M20A family.</text>
</comment>
<dbReference type="GO" id="GO:0000328">
    <property type="term" value="C:fungal-type vacuole lumen"/>
    <property type="evidence" value="ECO:0007669"/>
    <property type="project" value="TreeGrafter"/>
</dbReference>
<dbReference type="Gene3D" id="3.30.70.360">
    <property type="match status" value="1"/>
</dbReference>
<dbReference type="PANTHER" id="PTHR45962">
    <property type="entry name" value="N-FATTY-ACYL-AMINO ACID SYNTHASE/HYDROLASE PM20D1"/>
    <property type="match status" value="1"/>
</dbReference>
<evidence type="ECO:0000256" key="7">
    <source>
        <dbReference type="PIRSR" id="PIRSR037217-2"/>
    </source>
</evidence>
<dbReference type="SUPFAM" id="SSF55031">
    <property type="entry name" value="Bacterial exopeptidase dimerisation domain"/>
    <property type="match status" value="1"/>
</dbReference>
<evidence type="ECO:0000256" key="2">
    <source>
        <dbReference type="ARBA" id="ARBA00022670"/>
    </source>
</evidence>
<dbReference type="Gene3D" id="3.40.630.10">
    <property type="entry name" value="Zn peptidases"/>
    <property type="match status" value="1"/>
</dbReference>
<dbReference type="Gene3D" id="1.10.150.900">
    <property type="match status" value="1"/>
</dbReference>
<dbReference type="InterPro" id="IPR036264">
    <property type="entry name" value="Bact_exopeptidase_dim_dom"/>
</dbReference>
<feature type="active site" description="Proton acceptor" evidence="6">
    <location>
        <position position="247"/>
    </location>
</feature>
<dbReference type="Proteomes" id="UP000053664">
    <property type="component" value="Unassembled WGS sequence"/>
</dbReference>
<evidence type="ECO:0000313" key="12">
    <source>
        <dbReference type="Proteomes" id="UP000053664"/>
    </source>
</evidence>
<dbReference type="GO" id="GO:0046872">
    <property type="term" value="F:metal ion binding"/>
    <property type="evidence" value="ECO:0007669"/>
    <property type="project" value="UniProtKB-KW"/>
</dbReference>
<dbReference type="EMBL" id="KE361651">
    <property type="protein sequence ID" value="EPQ25709.1"/>
    <property type="molecule type" value="Genomic_DNA"/>
</dbReference>
<dbReference type="RefSeq" id="XP_007882440.1">
    <property type="nucleotide sequence ID" value="XM_007884249.1"/>
</dbReference>
<keyword evidence="3 7" id="KW-0479">Metal-binding</keyword>
<feature type="binding site" evidence="7">
    <location>
        <position position="176"/>
    </location>
    <ligand>
        <name>Zn(2+)</name>
        <dbReference type="ChEBI" id="CHEBI:29105"/>
        <label>2</label>
    </ligand>
</feature>
<dbReference type="AlphaFoldDB" id="A0A061H0Y6"/>
<feature type="region of interest" description="Disordered" evidence="8">
    <location>
        <begin position="489"/>
        <end position="540"/>
    </location>
</feature>
<dbReference type="OrthoDB" id="3064516at2759"/>
<accession>A0A061H0Y6</accession>
<dbReference type="HOGENOM" id="CLU_021802_11_0_1"/>
<sequence length="645" mass="70331">MSVAGRRSHNHNGRCPTAGGARPQAWVARRLAFVVLPLCLGLTFWLPNIGGCQALNLPRDAAAAVVDDEVPKCPVQPPARAPSVVWQPETNSTWLDESAARLGAAVRIRTVSYDDMDLDPTREERFKPLVDFHAFLAETFPLFHSVANLTKVNTYGLLYEWTGSDPSLKPALYQGHQDVVPVPEDTVSRWSHEPFSGEYDRETGLVWGRGSSDDKNMLISIFEAFEQLQSEGFRPRRTILLSSGFDEEIGGQRGAGTLLVEMLRRYGNSGERGNGNSTTDKPLEFIIDEGGLGIGTTQQGRLDVALPAVGEKGYADMRIDIETEGGHSSIPPDHTAIGMLSEMLVDLEKNPFEPSLSTRNPVLTHLICLADALDEQELRGGGGADGDDQAETYEGFVLDRALRKQLRRPDQWPQAARRIAKDGTRTERFVIQTSQAIDVITGGVKANALPESASATINYRVSVDATVQQVVDKVEGLVARVARRHNLELSVDGPEKANSSDASEPARRDAPSEGKQASGGKVKLTVIQSTEPTPVSPVTSSQFGMLASTIRHVFPGRGQEGQNGADEKGKGNATGSDRIVTPGVMAGNTDLRRYSDLSTNIWRFHPNTFMMNSGKHTVDERMDIRAHAKTTRFIHALVRNTDGPI</sequence>
<organism evidence="11 12">
    <name type="scientific">Pseudozyma flocculosa PF-1</name>
    <dbReference type="NCBI Taxonomy" id="1277687"/>
    <lineage>
        <taxon>Eukaryota</taxon>
        <taxon>Fungi</taxon>
        <taxon>Dikarya</taxon>
        <taxon>Basidiomycota</taxon>
        <taxon>Ustilaginomycotina</taxon>
        <taxon>Ustilaginomycetes</taxon>
        <taxon>Ustilaginales</taxon>
        <taxon>Ustilaginaceae</taxon>
        <taxon>Pseudozyma</taxon>
    </lineage>
</organism>
<dbReference type="GeneID" id="19320774"/>
<feature type="region of interest" description="Disordered" evidence="8">
    <location>
        <begin position="1"/>
        <end position="20"/>
    </location>
</feature>
<keyword evidence="9" id="KW-0812">Transmembrane</keyword>
<keyword evidence="9" id="KW-1133">Transmembrane helix</keyword>
<keyword evidence="4" id="KW-0378">Hydrolase</keyword>
<proteinExistence type="inferred from homology"/>
<evidence type="ECO:0000256" key="8">
    <source>
        <dbReference type="SAM" id="MobiDB-lite"/>
    </source>
</evidence>
<name>A0A061H0Y6_9BASI</name>
<keyword evidence="2" id="KW-0645">Protease</keyword>
<feature type="binding site" evidence="7">
    <location>
        <position position="616"/>
    </location>
    <ligand>
        <name>Zn(2+)</name>
        <dbReference type="ChEBI" id="CHEBI:29105"/>
        <label>1</label>
    </ligand>
</feature>
<gene>
    <name evidence="11" type="ORF">PFL1_06703</name>
</gene>
<dbReference type="eggNOG" id="KOG2275">
    <property type="taxonomic scope" value="Eukaryota"/>
</dbReference>
<dbReference type="InterPro" id="IPR047177">
    <property type="entry name" value="Pept_M20A"/>
</dbReference>
<reference evidence="11 12" key="1">
    <citation type="journal article" date="2013" name="Plant Cell">
        <title>The transition from a phytopathogenic smut ancestor to an anamorphic biocontrol agent deciphered by comparative whole-genome analysis.</title>
        <authorList>
            <person name="Lefebvre F."/>
            <person name="Joly D.L."/>
            <person name="Labbe C."/>
            <person name="Teichmann B."/>
            <person name="Linning R."/>
            <person name="Belzile F."/>
            <person name="Bakkeren G."/>
            <person name="Belanger R.R."/>
        </authorList>
    </citation>
    <scope>NUCLEOTIDE SEQUENCE [LARGE SCALE GENOMIC DNA]</scope>
    <source>
        <strain evidence="11 12">PF-1</strain>
    </source>
</reference>
<dbReference type="PIRSF" id="PIRSF037217">
    <property type="entry name" value="Carboxypeptidase_S"/>
    <property type="match status" value="1"/>
</dbReference>
<evidence type="ECO:0000313" key="11">
    <source>
        <dbReference type="EMBL" id="EPQ25709.1"/>
    </source>
</evidence>
<evidence type="ECO:0000256" key="4">
    <source>
        <dbReference type="ARBA" id="ARBA00022801"/>
    </source>
</evidence>
<feature type="binding site" evidence="7">
    <location>
        <position position="248"/>
    </location>
    <ligand>
        <name>Zn(2+)</name>
        <dbReference type="ChEBI" id="CHEBI:29105"/>
        <label>1</label>
    </ligand>
</feature>
<feature type="binding site" evidence="7">
    <location>
        <position position="213"/>
    </location>
    <ligand>
        <name>Zn(2+)</name>
        <dbReference type="ChEBI" id="CHEBI:29105"/>
        <label>2</label>
    </ligand>
</feature>
<feature type="transmembrane region" description="Helical" evidence="9">
    <location>
        <begin position="31"/>
        <end position="50"/>
    </location>
</feature>